<evidence type="ECO:0000256" key="4">
    <source>
        <dbReference type="ARBA" id="ARBA00023033"/>
    </source>
</evidence>
<dbReference type="GO" id="GO:0004497">
    <property type="term" value="F:monooxygenase activity"/>
    <property type="evidence" value="ECO:0007669"/>
    <property type="project" value="UniProtKB-KW"/>
</dbReference>
<keyword evidence="3" id="KW-0560">Oxidoreductase</keyword>
<dbReference type="Proteomes" id="UP000018888">
    <property type="component" value="Unassembled WGS sequence"/>
</dbReference>
<keyword evidence="1" id="KW-0285">Flavoprotein</keyword>
<keyword evidence="2" id="KW-0274">FAD</keyword>
<name>A0A2P4NZD4_RHIID</name>
<dbReference type="SUPFAM" id="SSF51905">
    <property type="entry name" value="FAD/NAD(P)-binding domain"/>
    <property type="match status" value="1"/>
</dbReference>
<accession>A0A2P4NZD4</accession>
<keyword evidence="6" id="KW-1185">Reference proteome</keyword>
<reference evidence="5 6" key="1">
    <citation type="journal article" date="2013" name="Proc. Natl. Acad. Sci. U.S.A.">
        <title>Genome of an arbuscular mycorrhizal fungus provides insight into the oldest plant symbiosis.</title>
        <authorList>
            <person name="Tisserant E."/>
            <person name="Malbreil M."/>
            <person name="Kuo A."/>
            <person name="Kohler A."/>
            <person name="Symeonidi A."/>
            <person name="Balestrini R."/>
            <person name="Charron P."/>
            <person name="Duensing N."/>
            <person name="Frei Dit Frey N."/>
            <person name="Gianinazzi-Pearson V."/>
            <person name="Gilbert L.B."/>
            <person name="Handa Y."/>
            <person name="Herr J.R."/>
            <person name="Hijri M."/>
            <person name="Koul R."/>
            <person name="Kawaguchi M."/>
            <person name="Krajinski F."/>
            <person name="Lammers P.J."/>
            <person name="Masclaux F.G."/>
            <person name="Murat C."/>
            <person name="Morin E."/>
            <person name="Ndikumana S."/>
            <person name="Pagni M."/>
            <person name="Petitpierre D."/>
            <person name="Requena N."/>
            <person name="Rosikiewicz P."/>
            <person name="Riley R."/>
            <person name="Saito K."/>
            <person name="San Clemente H."/>
            <person name="Shapiro H."/>
            <person name="van Tuinen D."/>
            <person name="Becard G."/>
            <person name="Bonfante P."/>
            <person name="Paszkowski U."/>
            <person name="Shachar-Hill Y.Y."/>
            <person name="Tuskan G.A."/>
            <person name="Young P.W."/>
            <person name="Sanders I.R."/>
            <person name="Henrissat B."/>
            <person name="Rensing S.A."/>
            <person name="Grigoriev I.V."/>
            <person name="Corradi N."/>
            <person name="Roux C."/>
            <person name="Martin F."/>
        </authorList>
    </citation>
    <scope>NUCLEOTIDE SEQUENCE [LARGE SCALE GENOMIC DNA]</scope>
    <source>
        <strain evidence="5 6">DAOM 197198</strain>
    </source>
</reference>
<dbReference type="AlphaFoldDB" id="A0A2P4NZD4"/>
<reference evidence="5 6" key="2">
    <citation type="journal article" date="2018" name="New Phytol.">
        <title>High intraspecific genome diversity in the model arbuscular mycorrhizal symbiont Rhizophagus irregularis.</title>
        <authorList>
            <person name="Chen E.C.H."/>
            <person name="Morin E."/>
            <person name="Beaudet D."/>
            <person name="Noel J."/>
            <person name="Yildirir G."/>
            <person name="Ndikumana S."/>
            <person name="Charron P."/>
            <person name="St-Onge C."/>
            <person name="Giorgi J."/>
            <person name="Kruger M."/>
            <person name="Marton T."/>
            <person name="Ropars J."/>
            <person name="Grigoriev I.V."/>
            <person name="Hainaut M."/>
            <person name="Henrissat B."/>
            <person name="Roux C."/>
            <person name="Martin F."/>
            <person name="Corradi N."/>
        </authorList>
    </citation>
    <scope>NUCLEOTIDE SEQUENCE [LARGE SCALE GENOMIC DNA]</scope>
    <source>
        <strain evidence="5 6">DAOM 197198</strain>
    </source>
</reference>
<proteinExistence type="predicted"/>
<sequence>MDNQIRRYTRTKKYEVTVAYRDRLRDVLLENVPVQWGKKLVKYKETDEGVWINFDDGSREFCDILVDASGVNSPVRKQKIPELQINDIGATFVVANVIVPTKHLIDRLIKVNGNSLIQKTL</sequence>
<dbReference type="EMBL" id="AUPC02000526">
    <property type="protein sequence ID" value="POG58496.1"/>
    <property type="molecule type" value="Genomic_DNA"/>
</dbReference>
<comment type="caution">
    <text evidence="5">The sequence shown here is derived from an EMBL/GenBank/DDBJ whole genome shotgun (WGS) entry which is preliminary data.</text>
</comment>
<dbReference type="VEuPathDB" id="FungiDB:RhiirFUN_022400"/>
<evidence type="ECO:0000256" key="3">
    <source>
        <dbReference type="ARBA" id="ARBA00023002"/>
    </source>
</evidence>
<evidence type="ECO:0000313" key="5">
    <source>
        <dbReference type="EMBL" id="POG58496.1"/>
    </source>
</evidence>
<gene>
    <name evidence="5" type="ORF">GLOIN_2v1488557</name>
</gene>
<keyword evidence="4" id="KW-0503">Monooxygenase</keyword>
<evidence type="ECO:0000313" key="6">
    <source>
        <dbReference type="Proteomes" id="UP000018888"/>
    </source>
</evidence>
<dbReference type="PANTHER" id="PTHR47178:SF5">
    <property type="entry name" value="FAD-BINDING DOMAIN-CONTAINING PROTEIN"/>
    <property type="match status" value="1"/>
</dbReference>
<dbReference type="Gene3D" id="3.50.50.60">
    <property type="entry name" value="FAD/NAD(P)-binding domain"/>
    <property type="match status" value="1"/>
</dbReference>
<dbReference type="InterPro" id="IPR036188">
    <property type="entry name" value="FAD/NAD-bd_sf"/>
</dbReference>
<dbReference type="PANTHER" id="PTHR47178">
    <property type="entry name" value="MONOOXYGENASE, FAD-BINDING"/>
    <property type="match status" value="1"/>
</dbReference>
<protein>
    <submittedName>
        <fullName evidence="5">Uncharacterized protein</fullName>
    </submittedName>
</protein>
<evidence type="ECO:0000256" key="2">
    <source>
        <dbReference type="ARBA" id="ARBA00022827"/>
    </source>
</evidence>
<organism evidence="5 6">
    <name type="scientific">Rhizophagus irregularis (strain DAOM 181602 / DAOM 197198 / MUCL 43194)</name>
    <name type="common">Arbuscular mycorrhizal fungus</name>
    <name type="synonym">Glomus intraradices</name>
    <dbReference type="NCBI Taxonomy" id="747089"/>
    <lineage>
        <taxon>Eukaryota</taxon>
        <taxon>Fungi</taxon>
        <taxon>Fungi incertae sedis</taxon>
        <taxon>Mucoromycota</taxon>
        <taxon>Glomeromycotina</taxon>
        <taxon>Glomeromycetes</taxon>
        <taxon>Glomerales</taxon>
        <taxon>Glomeraceae</taxon>
        <taxon>Rhizophagus</taxon>
    </lineage>
</organism>
<evidence type="ECO:0000256" key="1">
    <source>
        <dbReference type="ARBA" id="ARBA00022630"/>
    </source>
</evidence>